<sequence>MKLVIISHTEHYKTSDGDIVGWSPTVNEINHLAPHFSSITHVAMLHNTKAPKSVLNYSESNIKFVALPALGGTSVLSKLKLLFYIPKIISIVRKALKDADAFQLRTPTGIGVFLIPYLTFFSTKKGWYKYAGNWNQLHPPLGYRLQRWLLKRQHRIVTINGAWAKQPKHCLTFENPCLTDADIDVGRQVVSEKHLDDRLNFCYVGRLETPKGVGRIIDAFNQLSEAHKAKVGIVHFVGDGKEKQDFEALTKSTGIDFVFHGYLDRVDVFEIYKASHFFLMPTSASEGFPKVIAEASNFGCVPVVSSVSAISQYVTHAVNGYVLSSITSERLKTELERIFKLTPDAYSTLMHNANFIKTFTFNHYTQRILIEILS</sequence>
<dbReference type="Pfam" id="PF00534">
    <property type="entry name" value="Glycos_transf_1"/>
    <property type="match status" value="1"/>
</dbReference>
<proteinExistence type="predicted"/>
<feature type="domain" description="Glycosyl transferase family 1" evidence="1">
    <location>
        <begin position="195"/>
        <end position="342"/>
    </location>
</feature>
<evidence type="ECO:0000313" key="2">
    <source>
        <dbReference type="EMBL" id="TCK68839.1"/>
    </source>
</evidence>
<protein>
    <submittedName>
        <fullName evidence="2">Glycosyltransferase involved in cell wall biosynthesis</fullName>
    </submittedName>
</protein>
<reference evidence="2 3" key="1">
    <citation type="journal article" date="2015" name="Stand. Genomic Sci.">
        <title>Genomic Encyclopedia of Bacterial and Archaeal Type Strains, Phase III: the genomes of soil and plant-associated and newly described type strains.</title>
        <authorList>
            <person name="Whitman W.B."/>
            <person name="Woyke T."/>
            <person name="Klenk H.P."/>
            <person name="Zhou Y."/>
            <person name="Lilburn T.G."/>
            <person name="Beck B.J."/>
            <person name="De Vos P."/>
            <person name="Vandamme P."/>
            <person name="Eisen J.A."/>
            <person name="Garrity G."/>
            <person name="Hugenholtz P."/>
            <person name="Kyrpides N.C."/>
        </authorList>
    </citation>
    <scope>NUCLEOTIDE SEQUENCE [LARGE SCALE GENOMIC DNA]</scope>
    <source>
        <strain evidence="2 3">CECT 8445</strain>
    </source>
</reference>
<evidence type="ECO:0000313" key="3">
    <source>
        <dbReference type="Proteomes" id="UP000295714"/>
    </source>
</evidence>
<dbReference type="Proteomes" id="UP000295714">
    <property type="component" value="Unassembled WGS sequence"/>
</dbReference>
<accession>A0A4R1KWW9</accession>
<dbReference type="PANTHER" id="PTHR45947">
    <property type="entry name" value="SULFOQUINOVOSYL TRANSFERASE SQD2"/>
    <property type="match status" value="1"/>
</dbReference>
<gene>
    <name evidence="2" type="ORF">DFQ05_0349</name>
</gene>
<organism evidence="2 3">
    <name type="scientific">Winogradskyella wandonensis</name>
    <dbReference type="NCBI Taxonomy" id="1442586"/>
    <lineage>
        <taxon>Bacteria</taxon>
        <taxon>Pseudomonadati</taxon>
        <taxon>Bacteroidota</taxon>
        <taxon>Flavobacteriia</taxon>
        <taxon>Flavobacteriales</taxon>
        <taxon>Flavobacteriaceae</taxon>
        <taxon>Winogradskyella</taxon>
    </lineage>
</organism>
<evidence type="ECO:0000259" key="1">
    <source>
        <dbReference type="Pfam" id="PF00534"/>
    </source>
</evidence>
<keyword evidence="2" id="KW-0808">Transferase</keyword>
<dbReference type="RefSeq" id="WP_132702947.1">
    <property type="nucleotide sequence ID" value="NZ_SMGI01000001.1"/>
</dbReference>
<dbReference type="OrthoDB" id="1395864at2"/>
<dbReference type="InterPro" id="IPR050194">
    <property type="entry name" value="Glycosyltransferase_grp1"/>
</dbReference>
<comment type="caution">
    <text evidence="2">The sequence shown here is derived from an EMBL/GenBank/DDBJ whole genome shotgun (WGS) entry which is preliminary data.</text>
</comment>
<dbReference type="GO" id="GO:0016757">
    <property type="term" value="F:glycosyltransferase activity"/>
    <property type="evidence" value="ECO:0007669"/>
    <property type="project" value="InterPro"/>
</dbReference>
<dbReference type="CDD" id="cd03801">
    <property type="entry name" value="GT4_PimA-like"/>
    <property type="match status" value="1"/>
</dbReference>
<dbReference type="PANTHER" id="PTHR45947:SF3">
    <property type="entry name" value="SULFOQUINOVOSYL TRANSFERASE SQD2"/>
    <property type="match status" value="1"/>
</dbReference>
<keyword evidence="3" id="KW-1185">Reference proteome</keyword>
<dbReference type="Gene3D" id="3.40.50.2000">
    <property type="entry name" value="Glycogen Phosphorylase B"/>
    <property type="match status" value="1"/>
</dbReference>
<dbReference type="SUPFAM" id="SSF53756">
    <property type="entry name" value="UDP-Glycosyltransferase/glycogen phosphorylase"/>
    <property type="match status" value="1"/>
</dbReference>
<dbReference type="EMBL" id="SMGI01000001">
    <property type="protein sequence ID" value="TCK68839.1"/>
    <property type="molecule type" value="Genomic_DNA"/>
</dbReference>
<dbReference type="InterPro" id="IPR001296">
    <property type="entry name" value="Glyco_trans_1"/>
</dbReference>
<name>A0A4R1KWW9_9FLAO</name>
<dbReference type="AlphaFoldDB" id="A0A4R1KWW9"/>